<dbReference type="OrthoDB" id="1894652at2759"/>
<dbReference type="Proteomes" id="UP000276991">
    <property type="component" value="Unassembled WGS sequence"/>
</dbReference>
<dbReference type="PANTHER" id="PTHR21397:SF2">
    <property type="entry name" value="CHROMATIN COMPLEXES SUBUNIT BAP18"/>
    <property type="match status" value="1"/>
</dbReference>
<proteinExistence type="predicted"/>
<dbReference type="Pfam" id="PF21203">
    <property type="entry name" value="ECM10"/>
    <property type="match status" value="1"/>
</dbReference>
<dbReference type="PANTHER" id="PTHR21397">
    <property type="entry name" value="CHROMATIN COMPLEXES SUBUNIT BAP18-RELATED"/>
    <property type="match status" value="1"/>
</dbReference>
<dbReference type="STRING" id="6277.A0A498S494"/>
<evidence type="ECO:0000313" key="4">
    <source>
        <dbReference type="Proteomes" id="UP000276991"/>
    </source>
</evidence>
<keyword evidence="4" id="KW-1185">Reference proteome</keyword>
<dbReference type="GO" id="GO:0071339">
    <property type="term" value="C:MLL1 complex"/>
    <property type="evidence" value="ECO:0007669"/>
    <property type="project" value="TreeGrafter"/>
</dbReference>
<feature type="signal peptide" evidence="2">
    <location>
        <begin position="1"/>
        <end position="18"/>
    </location>
</feature>
<name>A0A498S494_ACAVI</name>
<feature type="region of interest" description="Disordered" evidence="1">
    <location>
        <begin position="321"/>
        <end position="350"/>
    </location>
</feature>
<evidence type="ECO:0000256" key="2">
    <source>
        <dbReference type="SAM" id="SignalP"/>
    </source>
</evidence>
<reference evidence="3 4" key="1">
    <citation type="submission" date="2018-08" db="EMBL/GenBank/DDBJ databases">
        <authorList>
            <person name="Laetsch R D."/>
            <person name="Stevens L."/>
            <person name="Kumar S."/>
            <person name="Blaxter L. M."/>
        </authorList>
    </citation>
    <scope>NUCLEOTIDE SEQUENCE [LARGE SCALE GENOMIC DNA]</scope>
</reference>
<keyword evidence="2" id="KW-0732">Signal</keyword>
<gene>
    <name evidence="3" type="ORF">NAV_LOCUS1484</name>
</gene>
<accession>A0A498S494</accession>
<feature type="chain" id="PRO_5019845774" evidence="2">
    <location>
        <begin position="19"/>
        <end position="437"/>
    </location>
</feature>
<dbReference type="EMBL" id="UPTC01000129">
    <property type="protein sequence ID" value="VBB26654.1"/>
    <property type="molecule type" value="Genomic_DNA"/>
</dbReference>
<protein>
    <submittedName>
        <fullName evidence="3">Uncharacterized protein</fullName>
    </submittedName>
</protein>
<dbReference type="AlphaFoldDB" id="A0A498S494"/>
<organism evidence="3 4">
    <name type="scientific">Acanthocheilonema viteae</name>
    <name type="common">Filarial nematode worm</name>
    <name type="synonym">Dipetalonema viteae</name>
    <dbReference type="NCBI Taxonomy" id="6277"/>
    <lineage>
        <taxon>Eukaryota</taxon>
        <taxon>Metazoa</taxon>
        <taxon>Ecdysozoa</taxon>
        <taxon>Nematoda</taxon>
        <taxon>Chromadorea</taxon>
        <taxon>Rhabditida</taxon>
        <taxon>Spirurina</taxon>
        <taxon>Spiruromorpha</taxon>
        <taxon>Filarioidea</taxon>
        <taxon>Onchocercidae</taxon>
        <taxon>Acanthocheilonema</taxon>
    </lineage>
</organism>
<sequence length="437" mass="48002">MFILLFICSSAFIQYVQTVGHWSISLQYSASAIDDFISLGSIIVDRTIDNNCTARFQSSVNPSKWKNDLLQAAKNGWTYRVKAHSDKGDVQGYNEPCLMLGANGAHHFRILLEPDRQDLQSLAVFPENLFSVGTNYHFCETNSFAEDSKIRGSVVVNTVNELPLPDTVSYIRKMEKERQARQHGAQQDNRSFIQKYGKMNSRQNDVIPSTSASVPATEDLTEQSANSGASVQKVSEVFLTAGQAFQKLGGLIADLHNPKNGVERKWTSSDTSNLRDAVSRFASDLQRISETVQGREVQLMKDDMTKRPTTSHYIRAVTPRTNGTTAKSTATARSLAKRTSSVPHPSTDTNFKRRILNTTASGITVSSNTRYADITHVQSLNMNSSAISRLKSGPLGVIPSALATVTVQSSIPSVVLPPEPKTHNNGVKNFDGGLFNI</sequence>
<evidence type="ECO:0000256" key="1">
    <source>
        <dbReference type="SAM" id="MobiDB-lite"/>
    </source>
</evidence>
<evidence type="ECO:0000313" key="3">
    <source>
        <dbReference type="EMBL" id="VBB26654.1"/>
    </source>
</evidence>
<feature type="compositionally biased region" description="Polar residues" evidence="1">
    <location>
        <begin position="321"/>
        <end position="349"/>
    </location>
</feature>
<dbReference type="CDD" id="cd22209">
    <property type="entry name" value="EMC10"/>
    <property type="match status" value="1"/>
</dbReference>
<dbReference type="GO" id="GO:0016589">
    <property type="term" value="C:NURF complex"/>
    <property type="evidence" value="ECO:0007669"/>
    <property type="project" value="TreeGrafter"/>
</dbReference>